<dbReference type="Proteomes" id="UP001195769">
    <property type="component" value="Unassembled WGS sequence"/>
</dbReference>
<dbReference type="AlphaFoldDB" id="A0AAD4HKP8"/>
<sequence length="174" mass="19451">MFIPLLTFPLIALLTSTYSLCLSFGHLQTAAASGQRQCYSDFQSHKLDLKFFRLTFWLSMSPGTGASNFGLWGLFFGHPYPRDWYLHLWPSMSLGTGASNLGSGVIFWSSMSSGTGTFTFGIWGLVCGHPCPQGLAPLPLGSGGWFLAIHVPRDWRLYLWDLRVWFVAIHVPRD</sequence>
<evidence type="ECO:0000313" key="3">
    <source>
        <dbReference type="Proteomes" id="UP001195769"/>
    </source>
</evidence>
<dbReference type="EMBL" id="JABBWK010000028">
    <property type="protein sequence ID" value="KAG1900163.1"/>
    <property type="molecule type" value="Genomic_DNA"/>
</dbReference>
<feature type="signal peptide" evidence="1">
    <location>
        <begin position="1"/>
        <end position="21"/>
    </location>
</feature>
<accession>A0AAD4HKP8</accession>
<comment type="caution">
    <text evidence="2">The sequence shown here is derived from an EMBL/GenBank/DDBJ whole genome shotgun (WGS) entry which is preliminary data.</text>
</comment>
<reference evidence="2" key="1">
    <citation type="journal article" date="2020" name="New Phytol.">
        <title>Comparative genomics reveals dynamic genome evolution in host specialist ectomycorrhizal fungi.</title>
        <authorList>
            <person name="Lofgren L.A."/>
            <person name="Nguyen N.H."/>
            <person name="Vilgalys R."/>
            <person name="Ruytinx J."/>
            <person name="Liao H.L."/>
            <person name="Branco S."/>
            <person name="Kuo A."/>
            <person name="LaButti K."/>
            <person name="Lipzen A."/>
            <person name="Andreopoulos W."/>
            <person name="Pangilinan J."/>
            <person name="Riley R."/>
            <person name="Hundley H."/>
            <person name="Na H."/>
            <person name="Barry K."/>
            <person name="Grigoriev I.V."/>
            <person name="Stajich J.E."/>
            <person name="Kennedy P.G."/>
        </authorList>
    </citation>
    <scope>NUCLEOTIDE SEQUENCE</scope>
    <source>
        <strain evidence="2">FC203</strain>
    </source>
</reference>
<protein>
    <submittedName>
        <fullName evidence="2">Uncharacterized protein</fullName>
    </submittedName>
</protein>
<proteinExistence type="predicted"/>
<dbReference type="GeneID" id="64661352"/>
<keyword evidence="1" id="KW-0732">Signal</keyword>
<evidence type="ECO:0000256" key="1">
    <source>
        <dbReference type="SAM" id="SignalP"/>
    </source>
</evidence>
<dbReference type="RefSeq" id="XP_041225739.1">
    <property type="nucleotide sequence ID" value="XM_041367054.1"/>
</dbReference>
<feature type="chain" id="PRO_5042215500" evidence="1">
    <location>
        <begin position="22"/>
        <end position="174"/>
    </location>
</feature>
<name>A0AAD4HKP8_9AGAM</name>
<organism evidence="2 3">
    <name type="scientific">Suillus fuscotomentosus</name>
    <dbReference type="NCBI Taxonomy" id="1912939"/>
    <lineage>
        <taxon>Eukaryota</taxon>
        <taxon>Fungi</taxon>
        <taxon>Dikarya</taxon>
        <taxon>Basidiomycota</taxon>
        <taxon>Agaricomycotina</taxon>
        <taxon>Agaricomycetes</taxon>
        <taxon>Agaricomycetidae</taxon>
        <taxon>Boletales</taxon>
        <taxon>Suillineae</taxon>
        <taxon>Suillaceae</taxon>
        <taxon>Suillus</taxon>
    </lineage>
</organism>
<gene>
    <name evidence="2" type="ORF">F5891DRAFT_1188855</name>
</gene>
<evidence type="ECO:0000313" key="2">
    <source>
        <dbReference type="EMBL" id="KAG1900163.1"/>
    </source>
</evidence>
<keyword evidence="3" id="KW-1185">Reference proteome</keyword>